<organism evidence="1 2">
    <name type="scientific">Pyrodictium delaneyi</name>
    <dbReference type="NCBI Taxonomy" id="1273541"/>
    <lineage>
        <taxon>Archaea</taxon>
        <taxon>Thermoproteota</taxon>
        <taxon>Thermoprotei</taxon>
        <taxon>Desulfurococcales</taxon>
        <taxon>Pyrodictiaceae</taxon>
        <taxon>Pyrodictium</taxon>
    </lineage>
</organism>
<accession>A0A833EAW7</accession>
<evidence type="ECO:0000313" key="2">
    <source>
        <dbReference type="Proteomes" id="UP000600071"/>
    </source>
</evidence>
<dbReference type="Proteomes" id="UP000600071">
    <property type="component" value="Unassembled WGS sequence"/>
</dbReference>
<evidence type="ECO:0000313" key="1">
    <source>
        <dbReference type="EMBL" id="HIQ24032.1"/>
    </source>
</evidence>
<gene>
    <name evidence="1" type="ORF">EYH50_03190</name>
</gene>
<proteinExistence type="predicted"/>
<dbReference type="EMBL" id="DQVR01000068">
    <property type="protein sequence ID" value="HIQ24032.1"/>
    <property type="molecule type" value="Genomic_DNA"/>
</dbReference>
<reference evidence="1" key="1">
    <citation type="journal article" date="2020" name="ISME J.">
        <title>Gammaproteobacteria mediating utilization of methyl-, sulfur- and petroleum organic compounds in deep ocean hydrothermal plumes.</title>
        <authorList>
            <person name="Zhou Z."/>
            <person name="Liu Y."/>
            <person name="Pan J."/>
            <person name="Cron B.R."/>
            <person name="Toner B.M."/>
            <person name="Anantharaman K."/>
            <person name="Breier J.A."/>
            <person name="Dick G.J."/>
            <person name="Li M."/>
        </authorList>
    </citation>
    <scope>NUCLEOTIDE SEQUENCE</scope>
    <source>
        <strain evidence="1">SZUA-1523</strain>
    </source>
</reference>
<dbReference type="AlphaFoldDB" id="A0A833EAW7"/>
<sequence>MSRQDIDVHVEDMLMKADRQVLKILSPRARCIVLALRVMESTGIDIIDLEARIESFGFRCTKLDEVLYMLSYHGIVECTGGVCRLTDAGAELSAALGEFLANMRRLAYSVVEGSVDEDDVLSSLVTAFASTLGLIESYVEEPSLMPLYLSLHVYITGLSTAVLAQLARVSATVLDTVKRFTEGYGTE</sequence>
<comment type="caution">
    <text evidence="1">The sequence shown here is derived from an EMBL/GenBank/DDBJ whole genome shotgun (WGS) entry which is preliminary data.</text>
</comment>
<protein>
    <recommendedName>
        <fullName evidence="3">Transcriptional regulator</fullName>
    </recommendedName>
</protein>
<name>A0A833EAW7_9CREN</name>
<evidence type="ECO:0008006" key="3">
    <source>
        <dbReference type="Google" id="ProtNLM"/>
    </source>
</evidence>